<evidence type="ECO:0000313" key="1">
    <source>
        <dbReference type="EMBL" id="HIS23977.1"/>
    </source>
</evidence>
<reference evidence="1" key="1">
    <citation type="submission" date="2020-10" db="EMBL/GenBank/DDBJ databases">
        <authorList>
            <person name="Gilroy R."/>
        </authorList>
    </citation>
    <scope>NUCLEOTIDE SEQUENCE</scope>
    <source>
        <strain evidence="1">CHK157-1446</strain>
    </source>
</reference>
<gene>
    <name evidence="1" type="ORF">IAD01_01025</name>
</gene>
<proteinExistence type="predicted"/>
<dbReference type="AlphaFoldDB" id="A0A9D1EN43"/>
<protein>
    <submittedName>
        <fullName evidence="1">Uncharacterized protein</fullName>
    </submittedName>
</protein>
<dbReference type="EMBL" id="DVIR01000008">
    <property type="protein sequence ID" value="HIS23977.1"/>
    <property type="molecule type" value="Genomic_DNA"/>
</dbReference>
<name>A0A9D1EN43_9FIRM</name>
<dbReference type="Proteomes" id="UP000823982">
    <property type="component" value="Unassembled WGS sequence"/>
</dbReference>
<evidence type="ECO:0000313" key="2">
    <source>
        <dbReference type="Proteomes" id="UP000823982"/>
    </source>
</evidence>
<reference evidence="1" key="2">
    <citation type="journal article" date="2021" name="PeerJ">
        <title>Extensive microbial diversity within the chicken gut microbiome revealed by metagenomics and culture.</title>
        <authorList>
            <person name="Gilroy R."/>
            <person name="Ravi A."/>
            <person name="Getino M."/>
            <person name="Pursley I."/>
            <person name="Horton D.L."/>
            <person name="Alikhan N.F."/>
            <person name="Baker D."/>
            <person name="Gharbi K."/>
            <person name="Hall N."/>
            <person name="Watson M."/>
            <person name="Adriaenssens E.M."/>
            <person name="Foster-Nyarko E."/>
            <person name="Jarju S."/>
            <person name="Secka A."/>
            <person name="Antonio M."/>
            <person name="Oren A."/>
            <person name="Chaudhuri R.R."/>
            <person name="La Ragione R."/>
            <person name="Hildebrand F."/>
            <person name="Pallen M.J."/>
        </authorList>
    </citation>
    <scope>NUCLEOTIDE SEQUENCE</scope>
    <source>
        <strain evidence="1">CHK157-1446</strain>
    </source>
</reference>
<sequence>MAEKFFEYKGLPLVRKGSELYYGSMGNKEVVMFSIAVKKKVGDLDVATKVRVYRMLTDESVPVMERITKTAEKSSLYEALDLAHDWIGER</sequence>
<organism evidence="1 2">
    <name type="scientific">Candidatus Faeciplasma gallinarum</name>
    <dbReference type="NCBI Taxonomy" id="2840799"/>
    <lineage>
        <taxon>Bacteria</taxon>
        <taxon>Bacillati</taxon>
        <taxon>Bacillota</taxon>
        <taxon>Clostridia</taxon>
        <taxon>Eubacteriales</taxon>
        <taxon>Oscillospiraceae</taxon>
        <taxon>Oscillospiraceae incertae sedis</taxon>
        <taxon>Candidatus Faeciplasma</taxon>
    </lineage>
</organism>
<comment type="caution">
    <text evidence="1">The sequence shown here is derived from an EMBL/GenBank/DDBJ whole genome shotgun (WGS) entry which is preliminary data.</text>
</comment>
<accession>A0A9D1EN43</accession>